<gene>
    <name evidence="2" type="ORF">KK060_19190</name>
</gene>
<proteinExistence type="predicted"/>
<reference evidence="2 3" key="1">
    <citation type="submission" date="2021-05" db="EMBL/GenBank/DDBJ databases">
        <title>A Polyphasic approach of four new species of the genus Ohtaekwangia: Ohtaekwangia histidinii sp. nov., Ohtaekwangia cretensis sp. nov., Ohtaekwangia indiensis sp. nov., Ohtaekwangia reichenbachii sp. nov. from diverse environment.</title>
        <authorList>
            <person name="Octaviana S."/>
        </authorList>
    </citation>
    <scope>NUCLEOTIDE SEQUENCE [LARGE SCALE GENOMIC DNA]</scope>
    <source>
        <strain evidence="2 3">PWU20</strain>
    </source>
</reference>
<dbReference type="EMBL" id="JAHESD010000055">
    <property type="protein sequence ID" value="MBT1705424.1"/>
    <property type="molecule type" value="Genomic_DNA"/>
</dbReference>
<evidence type="ECO:0008006" key="4">
    <source>
        <dbReference type="Google" id="ProtNLM"/>
    </source>
</evidence>
<protein>
    <recommendedName>
        <fullName evidence="4">Bacteriocin</fullName>
    </recommendedName>
</protein>
<evidence type="ECO:0000256" key="1">
    <source>
        <dbReference type="SAM" id="MobiDB-lite"/>
    </source>
</evidence>
<evidence type="ECO:0000313" key="3">
    <source>
        <dbReference type="Proteomes" id="UP000772618"/>
    </source>
</evidence>
<dbReference type="RefSeq" id="WP_254155371.1">
    <property type="nucleotide sequence ID" value="NZ_JAHESD010000055.1"/>
</dbReference>
<feature type="region of interest" description="Disordered" evidence="1">
    <location>
        <begin position="1"/>
        <end position="21"/>
    </location>
</feature>
<comment type="caution">
    <text evidence="2">The sequence shown here is derived from an EMBL/GenBank/DDBJ whole genome shotgun (WGS) entry which is preliminary data.</text>
</comment>
<evidence type="ECO:0000313" key="2">
    <source>
        <dbReference type="EMBL" id="MBT1705424.1"/>
    </source>
</evidence>
<name>A0ABS5VXF2_9BACT</name>
<accession>A0ABS5VXF2</accession>
<dbReference type="Proteomes" id="UP000772618">
    <property type="component" value="Unassembled WGS sequence"/>
</dbReference>
<sequence>MINFQTLGRSLSKDEQKSIFGGDDQEGVVCTCIGGPGGPVSSICVGPADRCVAAAVRDCDGTRVICGDGGEHPVDDQTDPGDNPVEP</sequence>
<organism evidence="2 3">
    <name type="scientific">Chryseosolibacter indicus</name>
    <dbReference type="NCBI Taxonomy" id="2782351"/>
    <lineage>
        <taxon>Bacteria</taxon>
        <taxon>Pseudomonadati</taxon>
        <taxon>Bacteroidota</taxon>
        <taxon>Cytophagia</taxon>
        <taxon>Cytophagales</taxon>
        <taxon>Chryseotaleaceae</taxon>
        <taxon>Chryseosolibacter</taxon>
    </lineage>
</organism>
<feature type="region of interest" description="Disordered" evidence="1">
    <location>
        <begin position="67"/>
        <end position="87"/>
    </location>
</feature>
<keyword evidence="3" id="KW-1185">Reference proteome</keyword>